<dbReference type="InterPro" id="IPR055849">
    <property type="entry name" value="DUF7426"/>
</dbReference>
<dbReference type="AlphaFoldDB" id="A0A1C6TPB4"/>
<accession>A0A1C6TPB4</accession>
<dbReference type="OrthoDB" id="3622864at2"/>
<protein>
    <recommendedName>
        <fullName evidence="2">DUF7426 domain-containing protein</fullName>
    </recommendedName>
</protein>
<evidence type="ECO:0000259" key="2">
    <source>
        <dbReference type="Pfam" id="PF24201"/>
    </source>
</evidence>
<feature type="compositionally biased region" description="Basic residues" evidence="1">
    <location>
        <begin position="165"/>
        <end position="183"/>
    </location>
</feature>
<dbReference type="Pfam" id="PF24201">
    <property type="entry name" value="DUF7426"/>
    <property type="match status" value="1"/>
</dbReference>
<feature type="domain" description="DUF7426" evidence="2">
    <location>
        <begin position="7"/>
        <end position="153"/>
    </location>
</feature>
<feature type="compositionally biased region" description="Low complexity" evidence="1">
    <location>
        <begin position="149"/>
        <end position="164"/>
    </location>
</feature>
<dbReference type="STRING" id="145854.GA0074692_6864"/>
<keyword evidence="4" id="KW-1185">Reference proteome</keyword>
<name>A0A1C6TPB4_9ACTN</name>
<sequence length="183" mass="19539">MGAKFGDLDDYWSPGLTLTVRGKEYTLPLPSAELGLWCRRVAAVAGEVNAATGTDEIQAAVAAVEALPELPGGRNITLQERVLGDVYQQMVADRVPDPYIQFCGATAYLWIIAGEEAAQRYWTSGGRPEAPGPANRQERRASGRKTRTDGAAATPPAASTSGTTTRKRSGRSRTRTGSRGRTS</sequence>
<proteinExistence type="predicted"/>
<dbReference type="Proteomes" id="UP000198959">
    <property type="component" value="Unassembled WGS sequence"/>
</dbReference>
<organism evidence="3 4">
    <name type="scientific">Micromonospora pallida</name>
    <dbReference type="NCBI Taxonomy" id="145854"/>
    <lineage>
        <taxon>Bacteria</taxon>
        <taxon>Bacillati</taxon>
        <taxon>Actinomycetota</taxon>
        <taxon>Actinomycetes</taxon>
        <taxon>Micromonosporales</taxon>
        <taxon>Micromonosporaceae</taxon>
        <taxon>Micromonospora</taxon>
    </lineage>
</organism>
<dbReference type="RefSeq" id="WP_091654753.1">
    <property type="nucleotide sequence ID" value="NZ_FMHW01000004.1"/>
</dbReference>
<evidence type="ECO:0000313" key="3">
    <source>
        <dbReference type="EMBL" id="SCL43403.1"/>
    </source>
</evidence>
<evidence type="ECO:0000256" key="1">
    <source>
        <dbReference type="SAM" id="MobiDB-lite"/>
    </source>
</evidence>
<feature type="region of interest" description="Disordered" evidence="1">
    <location>
        <begin position="123"/>
        <end position="183"/>
    </location>
</feature>
<dbReference type="EMBL" id="FMHW01000004">
    <property type="protein sequence ID" value="SCL43403.1"/>
    <property type="molecule type" value="Genomic_DNA"/>
</dbReference>
<evidence type="ECO:0000313" key="4">
    <source>
        <dbReference type="Proteomes" id="UP000198959"/>
    </source>
</evidence>
<gene>
    <name evidence="3" type="ORF">GA0074692_6864</name>
</gene>
<reference evidence="4" key="1">
    <citation type="submission" date="2016-06" db="EMBL/GenBank/DDBJ databases">
        <authorList>
            <person name="Varghese N."/>
            <person name="Submissions Spin"/>
        </authorList>
    </citation>
    <scope>NUCLEOTIDE SEQUENCE [LARGE SCALE GENOMIC DNA]</scope>
    <source>
        <strain evidence="4">DSM 43817</strain>
    </source>
</reference>